<proteinExistence type="predicted"/>
<name>K3XUH8_SETIT</name>
<reference evidence="1" key="2">
    <citation type="submission" date="2018-08" db="UniProtKB">
        <authorList>
            <consortium name="EnsemblPlants"/>
        </authorList>
    </citation>
    <scope>IDENTIFICATION</scope>
    <source>
        <strain evidence="1">Yugu1</strain>
    </source>
</reference>
<protein>
    <submittedName>
        <fullName evidence="1">Uncharacterized protein</fullName>
    </submittedName>
</protein>
<dbReference type="AlphaFoldDB" id="K3XUH8"/>
<dbReference type="InParanoid" id="K3XUH8"/>
<dbReference type="EnsemblPlants" id="KQL07345">
    <property type="protein sequence ID" value="KQL07345"/>
    <property type="gene ID" value="SETIT_005585mg"/>
</dbReference>
<reference evidence="2" key="1">
    <citation type="journal article" date="2012" name="Nat. Biotechnol.">
        <title>Reference genome sequence of the model plant Setaria.</title>
        <authorList>
            <person name="Bennetzen J.L."/>
            <person name="Schmutz J."/>
            <person name="Wang H."/>
            <person name="Percifield R."/>
            <person name="Hawkins J."/>
            <person name="Pontaroli A.C."/>
            <person name="Estep M."/>
            <person name="Feng L."/>
            <person name="Vaughn J.N."/>
            <person name="Grimwood J."/>
            <person name="Jenkins J."/>
            <person name="Barry K."/>
            <person name="Lindquist E."/>
            <person name="Hellsten U."/>
            <person name="Deshpande S."/>
            <person name="Wang X."/>
            <person name="Wu X."/>
            <person name="Mitros T."/>
            <person name="Triplett J."/>
            <person name="Yang X."/>
            <person name="Ye C.Y."/>
            <person name="Mauro-Herrera M."/>
            <person name="Wang L."/>
            <person name="Li P."/>
            <person name="Sharma M."/>
            <person name="Sharma R."/>
            <person name="Ronald P.C."/>
            <person name="Panaud O."/>
            <person name="Kellogg E.A."/>
            <person name="Brutnell T.P."/>
            <person name="Doust A.N."/>
            <person name="Tuskan G.A."/>
            <person name="Rokhsar D."/>
            <person name="Devos K.M."/>
        </authorList>
    </citation>
    <scope>NUCLEOTIDE SEQUENCE [LARGE SCALE GENOMIC DNA]</scope>
    <source>
        <strain evidence="2">cv. Yugu1</strain>
    </source>
</reference>
<evidence type="ECO:0000313" key="2">
    <source>
        <dbReference type="Proteomes" id="UP000004995"/>
    </source>
</evidence>
<evidence type="ECO:0000313" key="1">
    <source>
        <dbReference type="EnsemblPlants" id="KQL07345"/>
    </source>
</evidence>
<accession>K3XUH8</accession>
<dbReference type="EMBL" id="AGNK02003334">
    <property type="status" value="NOT_ANNOTATED_CDS"/>
    <property type="molecule type" value="Genomic_DNA"/>
</dbReference>
<sequence length="44" mass="5027">MMLNLLQLATASLPLIDLKERKNKTQSIGKAAHHEKRYISAVFF</sequence>
<dbReference type="Proteomes" id="UP000004995">
    <property type="component" value="Unassembled WGS sequence"/>
</dbReference>
<keyword evidence="2" id="KW-1185">Reference proteome</keyword>
<dbReference type="Gramene" id="KQL07345">
    <property type="protein sequence ID" value="KQL07345"/>
    <property type="gene ID" value="SETIT_005585mg"/>
</dbReference>
<organism evidence="1 2">
    <name type="scientific">Setaria italica</name>
    <name type="common">Foxtail millet</name>
    <name type="synonym">Panicum italicum</name>
    <dbReference type="NCBI Taxonomy" id="4555"/>
    <lineage>
        <taxon>Eukaryota</taxon>
        <taxon>Viridiplantae</taxon>
        <taxon>Streptophyta</taxon>
        <taxon>Embryophyta</taxon>
        <taxon>Tracheophyta</taxon>
        <taxon>Spermatophyta</taxon>
        <taxon>Magnoliopsida</taxon>
        <taxon>Liliopsida</taxon>
        <taxon>Poales</taxon>
        <taxon>Poaceae</taxon>
        <taxon>PACMAD clade</taxon>
        <taxon>Panicoideae</taxon>
        <taxon>Panicodae</taxon>
        <taxon>Paniceae</taxon>
        <taxon>Cenchrinae</taxon>
        <taxon>Setaria</taxon>
    </lineage>
</organism>
<dbReference type="HOGENOM" id="CLU_3225560_0_0_1"/>